<dbReference type="Proteomes" id="UP000193642">
    <property type="component" value="Unassembled WGS sequence"/>
</dbReference>
<name>A0A1Y2CL33_9FUNG</name>
<sequence length="354" mass="40069">MTRLNLDAMHRLTGDKTLTSPFLVFAGGAYSLSLMFKEPTASNNEPPKFCYKLINTYTSGSFREKTQLAYHLRNLLDIKFLGAFDDANLTLYRTLKMSVGNSWEESKEYSEETTTKINPNKRPYVDEDYESGQSVGSDGSDGSDGGGGKMASAVLAKYDIPKLHRDCEPAIPNCSFGKNRIDGSRVVIKSSCKKKEVDYLTLLSQPLYRTDPRNVTIQPTEIVKEDGIYYIVFPLVKPLQDVYEQVPKLLSTTWSRLIEQLRDYCDVLHEHKICHGDIKPSNLAIDVSTLQLVVLDCDLMEKFPDGENAVVKEFRGTEDWADPNYVANPGAGFNPFHLERYSMERTCMWMKFNA</sequence>
<dbReference type="SUPFAM" id="SSF56112">
    <property type="entry name" value="Protein kinase-like (PK-like)"/>
    <property type="match status" value="1"/>
</dbReference>
<dbReference type="OrthoDB" id="2620952at2759"/>
<evidence type="ECO:0000313" key="3">
    <source>
        <dbReference type="EMBL" id="ORY47732.1"/>
    </source>
</evidence>
<dbReference type="EMBL" id="MCGO01000013">
    <property type="protein sequence ID" value="ORY47732.1"/>
    <property type="molecule type" value="Genomic_DNA"/>
</dbReference>
<dbReference type="Gene3D" id="1.10.510.10">
    <property type="entry name" value="Transferase(Phosphotransferase) domain 1"/>
    <property type="match status" value="1"/>
</dbReference>
<dbReference type="PANTHER" id="PTHR11909">
    <property type="entry name" value="CASEIN KINASE-RELATED"/>
    <property type="match status" value="1"/>
</dbReference>
<feature type="compositionally biased region" description="Basic and acidic residues" evidence="1">
    <location>
        <begin position="104"/>
        <end position="114"/>
    </location>
</feature>
<proteinExistence type="predicted"/>
<feature type="domain" description="Protein kinase" evidence="2">
    <location>
        <begin position="51"/>
        <end position="354"/>
    </location>
</feature>
<feature type="compositionally biased region" description="Low complexity" evidence="1">
    <location>
        <begin position="131"/>
        <end position="140"/>
    </location>
</feature>
<evidence type="ECO:0000259" key="2">
    <source>
        <dbReference type="PROSITE" id="PS50011"/>
    </source>
</evidence>
<evidence type="ECO:0000256" key="1">
    <source>
        <dbReference type="SAM" id="MobiDB-lite"/>
    </source>
</evidence>
<dbReference type="InterPro" id="IPR000719">
    <property type="entry name" value="Prot_kinase_dom"/>
</dbReference>
<dbReference type="PROSITE" id="PS50011">
    <property type="entry name" value="PROTEIN_KINASE_DOM"/>
    <property type="match status" value="1"/>
</dbReference>
<keyword evidence="4" id="KW-1185">Reference proteome</keyword>
<reference evidence="3 4" key="1">
    <citation type="submission" date="2016-07" db="EMBL/GenBank/DDBJ databases">
        <title>Pervasive Adenine N6-methylation of Active Genes in Fungi.</title>
        <authorList>
            <consortium name="DOE Joint Genome Institute"/>
            <person name="Mondo S.J."/>
            <person name="Dannebaum R.O."/>
            <person name="Kuo R.C."/>
            <person name="Labutti K."/>
            <person name="Haridas S."/>
            <person name="Kuo A."/>
            <person name="Salamov A."/>
            <person name="Ahrendt S.R."/>
            <person name="Lipzen A."/>
            <person name="Sullivan W."/>
            <person name="Andreopoulos W.B."/>
            <person name="Clum A."/>
            <person name="Lindquist E."/>
            <person name="Daum C."/>
            <person name="Ramamoorthy G.K."/>
            <person name="Gryganskyi A."/>
            <person name="Culley D."/>
            <person name="Magnuson J.K."/>
            <person name="James T.Y."/>
            <person name="O'Malley M.A."/>
            <person name="Stajich J.E."/>
            <person name="Spatafora J.W."/>
            <person name="Visel A."/>
            <person name="Grigoriev I.V."/>
        </authorList>
    </citation>
    <scope>NUCLEOTIDE SEQUENCE [LARGE SCALE GENOMIC DNA]</scope>
    <source>
        <strain evidence="3 4">JEL800</strain>
    </source>
</reference>
<evidence type="ECO:0000313" key="4">
    <source>
        <dbReference type="Proteomes" id="UP000193642"/>
    </source>
</evidence>
<dbReference type="GO" id="GO:0005524">
    <property type="term" value="F:ATP binding"/>
    <property type="evidence" value="ECO:0007669"/>
    <property type="project" value="InterPro"/>
</dbReference>
<organism evidence="3 4">
    <name type="scientific">Rhizoclosmatium globosum</name>
    <dbReference type="NCBI Taxonomy" id="329046"/>
    <lineage>
        <taxon>Eukaryota</taxon>
        <taxon>Fungi</taxon>
        <taxon>Fungi incertae sedis</taxon>
        <taxon>Chytridiomycota</taxon>
        <taxon>Chytridiomycota incertae sedis</taxon>
        <taxon>Chytridiomycetes</taxon>
        <taxon>Chytridiales</taxon>
        <taxon>Chytriomycetaceae</taxon>
        <taxon>Rhizoclosmatium</taxon>
    </lineage>
</organism>
<dbReference type="Pfam" id="PF00069">
    <property type="entry name" value="Pkinase"/>
    <property type="match status" value="1"/>
</dbReference>
<dbReference type="InterPro" id="IPR011009">
    <property type="entry name" value="Kinase-like_dom_sf"/>
</dbReference>
<dbReference type="InterPro" id="IPR050235">
    <property type="entry name" value="CK1_Ser-Thr_kinase"/>
</dbReference>
<feature type="region of interest" description="Disordered" evidence="1">
    <location>
        <begin position="104"/>
        <end position="148"/>
    </location>
</feature>
<protein>
    <recommendedName>
        <fullName evidence="2">Protein kinase domain-containing protein</fullName>
    </recommendedName>
</protein>
<dbReference type="AlphaFoldDB" id="A0A1Y2CL33"/>
<accession>A0A1Y2CL33</accession>
<dbReference type="GO" id="GO:0004672">
    <property type="term" value="F:protein kinase activity"/>
    <property type="evidence" value="ECO:0007669"/>
    <property type="project" value="InterPro"/>
</dbReference>
<comment type="caution">
    <text evidence="3">The sequence shown here is derived from an EMBL/GenBank/DDBJ whole genome shotgun (WGS) entry which is preliminary data.</text>
</comment>
<gene>
    <name evidence="3" type="ORF">BCR33DRAFT_714807</name>
</gene>